<evidence type="ECO:0000313" key="1">
    <source>
        <dbReference type="EMBL" id="MFC2996795.1"/>
    </source>
</evidence>
<accession>A0A371YJG9</accession>
<dbReference type="InterPro" id="IPR025683">
    <property type="entry name" value="Protein_beta"/>
</dbReference>
<evidence type="ECO:0000313" key="2">
    <source>
        <dbReference type="EMBL" id="RFC81590.1"/>
    </source>
</evidence>
<dbReference type="Proteomes" id="UP000240957">
    <property type="component" value="Unassembled WGS sequence"/>
</dbReference>
<dbReference type="AlphaFoldDB" id="A0A371YJG9"/>
<dbReference type="Proteomes" id="UP001595455">
    <property type="component" value="Unassembled WGS sequence"/>
</dbReference>
<dbReference type="OrthoDB" id="6814110at2"/>
<proteinExistence type="predicted"/>
<dbReference type="EMBL" id="PYIX02000075">
    <property type="protein sequence ID" value="RFC81590.1"/>
    <property type="molecule type" value="Genomic_DNA"/>
</dbReference>
<reference evidence="1" key="1">
    <citation type="journal article" date="2014" name="Int. J. Syst. Evol. Microbiol.">
        <title>Complete genome of a new Firmicutes species belonging to the dominant human colonic microbiota ('Ruminococcus bicirculans') reveals two chromosomes and a selective capacity to utilize plant glucans.</title>
        <authorList>
            <consortium name="NISC Comparative Sequencing Program"/>
            <person name="Wegmann U."/>
            <person name="Louis P."/>
            <person name="Goesmann A."/>
            <person name="Henrissat B."/>
            <person name="Duncan S.H."/>
            <person name="Flint H.J."/>
        </authorList>
    </citation>
    <scope>NUCLEOTIDE SEQUENCE</scope>
    <source>
        <strain evidence="1">KCTC 62575</strain>
    </source>
</reference>
<name>A0A371YJG9_9GAMM</name>
<dbReference type="Pfam" id="PF14350">
    <property type="entry name" value="Beta_protein"/>
    <property type="match status" value="1"/>
</dbReference>
<comment type="caution">
    <text evidence="2">The sequence shown here is derived from an EMBL/GenBank/DDBJ whole genome shotgun (WGS) entry which is preliminary data.</text>
</comment>
<reference evidence="2 3" key="2">
    <citation type="submission" date="2018-08" db="EMBL/GenBank/DDBJ databases">
        <title>The draft genome of Acinetobacter sichuanensis strain WCHAc060041.</title>
        <authorList>
            <person name="Qin J."/>
            <person name="Feng Y."/>
            <person name="Zong Z."/>
        </authorList>
    </citation>
    <scope>NUCLEOTIDE SEQUENCE [LARGE SCALE GENOMIC DNA]</scope>
    <source>
        <strain evidence="2 3">WCHAc060041</strain>
    </source>
</reference>
<sequence>MYNLLNNIKYLPAIRTSRFELAALTELDKNVKDQISPFLLLRSNSDSIKDIERFLNDWEGGALWIDNSRYTLDSVSGIAPLLNNSENHYHFKYEFFQKLFNLNNRIKPIVGFGALDNVRSVTQFGLKVLNDFGYLGIRLEVDSIDSSNLDKKLNIFSSLMNAIPDEFINKIFIIIDTCSIDSLPNLGPDGVIMKCASAAIKYNVKHISTLSTSWPNDRPGKNEELTIPNIDPIWQAYFSQLIHKIDPNINCIYGDYASTNPMKDLSDDYDPAVMSLPIPFAGYAYDLGWFQYRYGNSGEWDKFIGIANKIVESSKFQSHGADFCWGNRRIYAISQQTEEPKTNSVWNKIRINQHITLMHELLNNGLFENILRPKEEED</sequence>
<organism evidence="2 3">
    <name type="scientific">Acinetobacter sichuanensis</name>
    <dbReference type="NCBI Taxonomy" id="2136183"/>
    <lineage>
        <taxon>Bacteria</taxon>
        <taxon>Pseudomonadati</taxon>
        <taxon>Pseudomonadota</taxon>
        <taxon>Gammaproteobacteria</taxon>
        <taxon>Moraxellales</taxon>
        <taxon>Moraxellaceae</taxon>
        <taxon>Acinetobacter</taxon>
    </lineage>
</organism>
<keyword evidence="4" id="KW-1185">Reference proteome</keyword>
<gene>
    <name evidence="1" type="ORF">ACFODO_16310</name>
    <name evidence="2" type="ORF">C9E89_021035</name>
</gene>
<reference evidence="4" key="3">
    <citation type="journal article" date="2019" name="Int. J. Syst. Evol. Microbiol.">
        <title>The Global Catalogue of Microorganisms (GCM) 10K type strain sequencing project: providing services to taxonomists for standard genome sequencing and annotation.</title>
        <authorList>
            <consortium name="The Broad Institute Genomics Platform"/>
            <consortium name="The Broad Institute Genome Sequencing Center for Infectious Disease"/>
            <person name="Wu L."/>
            <person name="Ma J."/>
        </authorList>
    </citation>
    <scope>NUCLEOTIDE SEQUENCE [LARGE SCALE GENOMIC DNA]</scope>
    <source>
        <strain evidence="4">KCTC 62575</strain>
    </source>
</reference>
<protein>
    <recommendedName>
        <fullName evidence="5">Beta protein</fullName>
    </recommendedName>
</protein>
<evidence type="ECO:0008006" key="5">
    <source>
        <dbReference type="Google" id="ProtNLM"/>
    </source>
</evidence>
<evidence type="ECO:0000313" key="3">
    <source>
        <dbReference type="Proteomes" id="UP000240957"/>
    </source>
</evidence>
<reference evidence="1" key="4">
    <citation type="submission" date="2024-09" db="EMBL/GenBank/DDBJ databases">
        <authorList>
            <person name="Sun Q."/>
            <person name="Mori K."/>
        </authorList>
    </citation>
    <scope>NUCLEOTIDE SEQUENCE</scope>
    <source>
        <strain evidence="1">KCTC 62575</strain>
    </source>
</reference>
<dbReference type="RefSeq" id="WP_107010104.1">
    <property type="nucleotide sequence ID" value="NZ_JBHRSF010000087.1"/>
</dbReference>
<dbReference type="EMBL" id="JBHRSF010000087">
    <property type="protein sequence ID" value="MFC2996795.1"/>
    <property type="molecule type" value="Genomic_DNA"/>
</dbReference>
<evidence type="ECO:0000313" key="4">
    <source>
        <dbReference type="Proteomes" id="UP001595455"/>
    </source>
</evidence>